<evidence type="ECO:0008006" key="4">
    <source>
        <dbReference type="Google" id="ProtNLM"/>
    </source>
</evidence>
<accession>A0A2S8G2W6</accession>
<keyword evidence="1" id="KW-0732">Signal</keyword>
<evidence type="ECO:0000313" key="2">
    <source>
        <dbReference type="EMBL" id="PQO38786.1"/>
    </source>
</evidence>
<comment type="caution">
    <text evidence="2">The sequence shown here is derived from an EMBL/GenBank/DDBJ whole genome shotgun (WGS) entry which is preliminary data.</text>
</comment>
<gene>
    <name evidence="2" type="ORF">C5Y96_02650</name>
</gene>
<dbReference type="Proteomes" id="UP000240009">
    <property type="component" value="Unassembled WGS sequence"/>
</dbReference>
<organism evidence="2 3">
    <name type="scientific">Blastopirellula marina</name>
    <dbReference type="NCBI Taxonomy" id="124"/>
    <lineage>
        <taxon>Bacteria</taxon>
        <taxon>Pseudomonadati</taxon>
        <taxon>Planctomycetota</taxon>
        <taxon>Planctomycetia</taxon>
        <taxon>Pirellulales</taxon>
        <taxon>Pirellulaceae</taxon>
        <taxon>Blastopirellula</taxon>
    </lineage>
</organism>
<dbReference type="OrthoDB" id="265402at2"/>
<evidence type="ECO:0000313" key="3">
    <source>
        <dbReference type="Proteomes" id="UP000240009"/>
    </source>
</evidence>
<reference evidence="2 3" key="1">
    <citation type="submission" date="2018-02" db="EMBL/GenBank/DDBJ databases">
        <title>Comparative genomes isolates from brazilian mangrove.</title>
        <authorList>
            <person name="Araujo J.E."/>
            <person name="Taketani R.G."/>
            <person name="Silva M.C.P."/>
            <person name="Loureco M.V."/>
            <person name="Andreote F.D."/>
        </authorList>
    </citation>
    <scope>NUCLEOTIDE SEQUENCE [LARGE SCALE GENOMIC DNA]</scope>
    <source>
        <strain evidence="2 3">HEX-2 MGV</strain>
    </source>
</reference>
<dbReference type="AlphaFoldDB" id="A0A2S8G2W6"/>
<evidence type="ECO:0000256" key="1">
    <source>
        <dbReference type="SAM" id="SignalP"/>
    </source>
</evidence>
<dbReference type="EMBL" id="PUIA01000016">
    <property type="protein sequence ID" value="PQO38786.1"/>
    <property type="molecule type" value="Genomic_DNA"/>
</dbReference>
<sequence>MKFLTMALTVVALMAGSSLLMAEETKSGLQEGEMIGAFYVTKLAGASEDGVAVGKNLCYRCKNGGRPQVIIFTRSGDKAIVDLVQQLDKAIVKNEDKQLRTFVNYLGENKDAAKAAAEKLAKTAKTENVPFVLPNEFENGPEDYGINPNAEVTIILAKGGEVKGNFAASSAKDLKVDAVVKGLESILN</sequence>
<name>A0A2S8G2W6_9BACT</name>
<dbReference type="RefSeq" id="WP_105349986.1">
    <property type="nucleotide sequence ID" value="NZ_PUIA01000016.1"/>
</dbReference>
<feature type="chain" id="PRO_5015523892" description="Thioredoxin domain-containing protein" evidence="1">
    <location>
        <begin position="23"/>
        <end position="188"/>
    </location>
</feature>
<proteinExistence type="predicted"/>
<protein>
    <recommendedName>
        <fullName evidence="4">Thioredoxin domain-containing protein</fullName>
    </recommendedName>
</protein>
<feature type="signal peptide" evidence="1">
    <location>
        <begin position="1"/>
        <end position="22"/>
    </location>
</feature>